<dbReference type="PANTHER" id="PTHR12338:SF5">
    <property type="entry name" value="ANTIGEN 43-RELATED"/>
    <property type="match status" value="1"/>
</dbReference>
<dbReference type="SUPFAM" id="SSF51126">
    <property type="entry name" value="Pectin lyase-like"/>
    <property type="match status" value="1"/>
</dbReference>
<dbReference type="InterPro" id="IPR005546">
    <property type="entry name" value="Autotransporte_beta"/>
</dbReference>
<dbReference type="PROSITE" id="PS51208">
    <property type="entry name" value="AUTOTRANSPORTER"/>
    <property type="match status" value="1"/>
</dbReference>
<dbReference type="RefSeq" id="WP_223995010.1">
    <property type="nucleotide sequence ID" value="NZ_CAJZAG010000015.1"/>
</dbReference>
<proteinExistence type="predicted"/>
<dbReference type="InterPro" id="IPR043990">
    <property type="entry name" value="AC_1"/>
</dbReference>
<accession>A0ABN7ZI64</accession>
<protein>
    <recommendedName>
        <fullName evidence="2">Autotransporter domain-containing protein</fullName>
    </recommendedName>
</protein>
<feature type="region of interest" description="Disordered" evidence="1">
    <location>
        <begin position="679"/>
        <end position="702"/>
    </location>
</feature>
<dbReference type="NCBIfam" id="TIGR01414">
    <property type="entry name" value="autotrans_barl"/>
    <property type="match status" value="1"/>
</dbReference>
<comment type="caution">
    <text evidence="3">The sequence shown here is derived from an EMBL/GenBank/DDBJ whole genome shotgun (WGS) entry which is preliminary data.</text>
</comment>
<evidence type="ECO:0000313" key="4">
    <source>
        <dbReference type="Proteomes" id="UP000706525"/>
    </source>
</evidence>
<dbReference type="PANTHER" id="PTHR12338">
    <property type="entry name" value="AUTOTRANSPORTER"/>
    <property type="match status" value="1"/>
</dbReference>
<dbReference type="EMBL" id="CAJZAG010000015">
    <property type="protein sequence ID" value="CAG9185668.1"/>
    <property type="molecule type" value="Genomic_DNA"/>
</dbReference>
<feature type="domain" description="Autotransporter" evidence="2">
    <location>
        <begin position="958"/>
        <end position="1236"/>
    </location>
</feature>
<dbReference type="SMART" id="SM00869">
    <property type="entry name" value="Autotransporter"/>
    <property type="match status" value="1"/>
</dbReference>
<dbReference type="Gene3D" id="2.40.128.130">
    <property type="entry name" value="Autotransporter beta-domain"/>
    <property type="match status" value="1"/>
</dbReference>
<dbReference type="InterPro" id="IPR012332">
    <property type="entry name" value="Autotransporter_pectin_lyase_C"/>
</dbReference>
<reference evidence="3 4" key="1">
    <citation type="submission" date="2021-08" db="EMBL/GenBank/DDBJ databases">
        <authorList>
            <person name="Peeters C."/>
        </authorList>
    </citation>
    <scope>NUCLEOTIDE SEQUENCE [LARGE SCALE GENOMIC DNA]</scope>
    <source>
        <strain evidence="3 4">LMG 32289</strain>
    </source>
</reference>
<keyword evidence="4" id="KW-1185">Reference proteome</keyword>
<feature type="compositionally biased region" description="Pro residues" evidence="1">
    <location>
        <begin position="679"/>
        <end position="700"/>
    </location>
</feature>
<evidence type="ECO:0000313" key="3">
    <source>
        <dbReference type="EMBL" id="CAG9185668.1"/>
    </source>
</evidence>
<name>A0ABN7ZI64_9BURK</name>
<dbReference type="Gene3D" id="2.160.20.20">
    <property type="match status" value="2"/>
</dbReference>
<dbReference type="Pfam" id="PF03797">
    <property type="entry name" value="Autotransporter"/>
    <property type="match status" value="1"/>
</dbReference>
<dbReference type="InterPro" id="IPR036709">
    <property type="entry name" value="Autotransporte_beta_dom_sf"/>
</dbReference>
<dbReference type="InterPro" id="IPR011050">
    <property type="entry name" value="Pectin_lyase_fold/virulence"/>
</dbReference>
<sequence>MKSIHQAKATGAARPNGRHNAHYLLVGVAVAGLTSEADAQTCTTIGTGQVSATDTCTVGAASISTTAANPIAMTGTGTGANLTDNGTTLGLSVANAIGVNALAGARINFNGGSVNTTSNTAALANGQIGLRATGAGSSIFADSVQINMRPAAGVSLSAVRAEDGGTVTLSNTTINIGSAGSGRNFNHGLVASGANSNIFATGINVTAASNFSNAARAELGGTVTLVSSTLAATGAGNAVSGPAAAASALSGGTLVIRGANTILSGGVSNQSHGLFVSDVGSTATVSDATILAVGGSNSNGVFADNGGSAAISSSTISSATSRGVWVTNGASVSLTNTTVTSAISNAVAAGAGGSVTIDGGRLENSGQVPTLSVGGVNTTATTHNTAIISTGNANAPGVYVGTDALATINGGTVDTFGTTERGQRVKGIAANTPNARLIANDLGIHTHGDEAIGVAADDGGTVTLNRSTVLTDGRNAIGVYAGVDPTKPGQAVVVANASAIETFGEIAHGAQAQAQTSLAIPATVTLNDNTSVITHGAGAVGLRAVLKGKVEALQGSNVTTEGSAAHGMLALGDQSLVILNGATVTTSGIAAHGGVARDSGRISGTNATVTATNANAAALYVAADMSPTSADFTTSALSNRSGPTIAIAGAGTVSLVNSTVSGSGEWLRVGTPADFPTLPAPENPIARPEPVPPGEDPSTPPADLLLSAGALSTIAKTPQALDTFATVDASGSMLIGSAITMPGSTSTVTLRNSTQWDLTGNSNLTNLTNDASRILFSTPVAGAFKTLTVSNYAGANGALIGLNTVLAADNSPSDKLVIDGGKATGGTGLRITNAGGAGALTQANGIMVVDAVNGGTTTASAFVLSGRAVAGPYEYRLFRSSIDSSNPQAWYLRSDQTPAPPVPPPNPDVIPVPPTPLYRPEVAAYLANQRLAAGFLVHSLHDRLGEPQWTEQQRFDNDDQKRGAGWVRLVGKDIGSRSRDGNFDVNSDVWMLQGGGDVASWSVFRGDDRIHVGGMLGYSWGSSTGRAAGNPATADSDVQGVNVGVYGTWFQNDKSRLGWYTDLWAQYGWYTNHVNGQSLPTVKYDSRVLALSAETGYAWYARHERDWVIEPQGQVIFVRGHENGVTEPNGTRIDGGDGSGWITRLGVRLHRTWIHDSGKRTQPYLTVNWWHDAVDNVLTFNQVSLRDMYPQNRYEIKIGINVEQGKGWTGWGNAGWQFGSQSYHAFIGRLGVKYAW</sequence>
<dbReference type="InterPro" id="IPR006315">
    <property type="entry name" value="OM_autotransptr_brl_dom"/>
</dbReference>
<dbReference type="Pfam" id="PF18883">
    <property type="entry name" value="AC_1"/>
    <property type="match status" value="1"/>
</dbReference>
<organism evidence="3 4">
    <name type="scientific">Cupriavidus pampae</name>
    <dbReference type="NCBI Taxonomy" id="659251"/>
    <lineage>
        <taxon>Bacteria</taxon>
        <taxon>Pseudomonadati</taxon>
        <taxon>Pseudomonadota</taxon>
        <taxon>Betaproteobacteria</taxon>
        <taxon>Burkholderiales</taxon>
        <taxon>Burkholderiaceae</taxon>
        <taxon>Cupriavidus</taxon>
    </lineage>
</organism>
<dbReference type="SUPFAM" id="SSF103515">
    <property type="entry name" value="Autotransporter"/>
    <property type="match status" value="1"/>
</dbReference>
<dbReference type="CDD" id="cd01344">
    <property type="entry name" value="PL2_Passenger_AT"/>
    <property type="match status" value="1"/>
</dbReference>
<evidence type="ECO:0000259" key="2">
    <source>
        <dbReference type="PROSITE" id="PS51208"/>
    </source>
</evidence>
<evidence type="ECO:0000256" key="1">
    <source>
        <dbReference type="SAM" id="MobiDB-lite"/>
    </source>
</evidence>
<gene>
    <name evidence="3" type="ORF">LMG32289_06039</name>
</gene>
<dbReference type="InterPro" id="IPR050909">
    <property type="entry name" value="Bact_Autotransporter_VF"/>
</dbReference>
<dbReference type="Proteomes" id="UP000706525">
    <property type="component" value="Unassembled WGS sequence"/>
</dbReference>